<protein>
    <submittedName>
        <fullName evidence="2">Uncharacterized protein</fullName>
    </submittedName>
</protein>
<evidence type="ECO:0000256" key="1">
    <source>
        <dbReference type="SAM" id="Phobius"/>
    </source>
</evidence>
<dbReference type="EMBL" id="MU004234">
    <property type="protein sequence ID" value="KAF2670293.1"/>
    <property type="molecule type" value="Genomic_DNA"/>
</dbReference>
<proteinExistence type="predicted"/>
<evidence type="ECO:0000313" key="3">
    <source>
        <dbReference type="Proteomes" id="UP000799302"/>
    </source>
</evidence>
<name>A0A6A6UFS6_9PEZI</name>
<gene>
    <name evidence="2" type="ORF">BT63DRAFT_233820</name>
</gene>
<dbReference type="Proteomes" id="UP000799302">
    <property type="component" value="Unassembled WGS sequence"/>
</dbReference>
<reference evidence="2" key="1">
    <citation type="journal article" date="2020" name="Stud. Mycol.">
        <title>101 Dothideomycetes genomes: a test case for predicting lifestyles and emergence of pathogens.</title>
        <authorList>
            <person name="Haridas S."/>
            <person name="Albert R."/>
            <person name="Binder M."/>
            <person name="Bloem J."/>
            <person name="Labutti K."/>
            <person name="Salamov A."/>
            <person name="Andreopoulos B."/>
            <person name="Baker S."/>
            <person name="Barry K."/>
            <person name="Bills G."/>
            <person name="Bluhm B."/>
            <person name="Cannon C."/>
            <person name="Castanera R."/>
            <person name="Culley D."/>
            <person name="Daum C."/>
            <person name="Ezra D."/>
            <person name="Gonzalez J."/>
            <person name="Henrissat B."/>
            <person name="Kuo A."/>
            <person name="Liang C."/>
            <person name="Lipzen A."/>
            <person name="Lutzoni F."/>
            <person name="Magnuson J."/>
            <person name="Mondo S."/>
            <person name="Nolan M."/>
            <person name="Ohm R."/>
            <person name="Pangilinan J."/>
            <person name="Park H.-J."/>
            <person name="Ramirez L."/>
            <person name="Alfaro M."/>
            <person name="Sun H."/>
            <person name="Tritt A."/>
            <person name="Yoshinaga Y."/>
            <person name="Zwiers L.-H."/>
            <person name="Turgeon B."/>
            <person name="Goodwin S."/>
            <person name="Spatafora J."/>
            <person name="Crous P."/>
            <person name="Grigoriev I."/>
        </authorList>
    </citation>
    <scope>NUCLEOTIDE SEQUENCE</scope>
    <source>
        <strain evidence="2">CBS 115976</strain>
    </source>
</reference>
<keyword evidence="1" id="KW-0472">Membrane</keyword>
<feature type="transmembrane region" description="Helical" evidence="1">
    <location>
        <begin position="91"/>
        <end position="118"/>
    </location>
</feature>
<keyword evidence="1" id="KW-1133">Transmembrane helix</keyword>
<evidence type="ECO:0000313" key="2">
    <source>
        <dbReference type="EMBL" id="KAF2670293.1"/>
    </source>
</evidence>
<dbReference type="AlphaFoldDB" id="A0A6A6UFS6"/>
<keyword evidence="3" id="KW-1185">Reference proteome</keyword>
<organism evidence="2 3">
    <name type="scientific">Microthyrium microscopicum</name>
    <dbReference type="NCBI Taxonomy" id="703497"/>
    <lineage>
        <taxon>Eukaryota</taxon>
        <taxon>Fungi</taxon>
        <taxon>Dikarya</taxon>
        <taxon>Ascomycota</taxon>
        <taxon>Pezizomycotina</taxon>
        <taxon>Dothideomycetes</taxon>
        <taxon>Dothideomycetes incertae sedis</taxon>
        <taxon>Microthyriales</taxon>
        <taxon>Microthyriaceae</taxon>
        <taxon>Microthyrium</taxon>
    </lineage>
</organism>
<keyword evidence="1" id="KW-0812">Transmembrane</keyword>
<accession>A0A6A6UFS6</accession>
<sequence length="150" mass="17187">MLPMPRSLLRPIRLRTRAIRLLPLNRQSTNRGTTVSCLDPSYPHGDHKIFKLTPDKAFLLVGSMALFSTSLRRLLQAPGKLAIRKIRNFGYWTYCVTLAAISILLILLVGNISLLLLIGTRWICLIRQKLRNLLKPVEERLEGQIHSKRH</sequence>